<protein>
    <submittedName>
        <fullName evidence="1">Uncharacterized protein</fullName>
    </submittedName>
</protein>
<accession>R9A092</accession>
<sequence length="240" mass="26580">MLVRINELTILSYFLLILSLCCSSGCIEMKTPNPSSLILALPAQKNIYTGQIFNGCLVTAQRNTDRFSICFAIASEKCKLDFFQNLKTEVILQKRKDDLTFININLPNCSVGTGSLFAKYNAMFAPASSVLKDYMDINGPIHEGDILLTSLPSCGDSGFLEAKYLSDEFLRLLNSNELGSTNSVEVELAMIESTTSSCIDDLSFQSSFLPILTGIREKRFARGIPCSFQNDLNYELCPNL</sequence>
<name>R9A092_9LEPT</name>
<reference evidence="1" key="1">
    <citation type="submission" date="2013-04" db="EMBL/GenBank/DDBJ databases">
        <authorList>
            <person name="Harkins D.M."/>
            <person name="Durkin A.S."/>
            <person name="Brinkac L.M."/>
            <person name="Haft D.H."/>
            <person name="Selengut J.D."/>
            <person name="Sanka R."/>
            <person name="DePew J."/>
            <person name="Purushe J."/>
            <person name="Galloway R.L."/>
            <person name="Vinetz J.M."/>
            <person name="Sutton G.G."/>
            <person name="Nierman W.C."/>
            <person name="Fouts D.E."/>
        </authorList>
    </citation>
    <scope>NUCLEOTIDE SEQUENCE [LARGE SCALE GENOMIC DNA]</scope>
    <source>
        <strain evidence="1">CDC</strain>
    </source>
</reference>
<dbReference type="STRING" id="1218599.LEP1GSC195_1808"/>
<dbReference type="AlphaFoldDB" id="R9A092"/>
<proteinExistence type="predicted"/>
<organism evidence="1 2">
    <name type="scientific">Leptospira wolbachii serovar Codice str. CDC</name>
    <dbReference type="NCBI Taxonomy" id="1218599"/>
    <lineage>
        <taxon>Bacteria</taxon>
        <taxon>Pseudomonadati</taxon>
        <taxon>Spirochaetota</taxon>
        <taxon>Spirochaetia</taxon>
        <taxon>Leptospirales</taxon>
        <taxon>Leptospiraceae</taxon>
        <taxon>Leptospira</taxon>
    </lineage>
</organism>
<evidence type="ECO:0000313" key="1">
    <source>
        <dbReference type="EMBL" id="EOQ95618.1"/>
    </source>
</evidence>
<comment type="caution">
    <text evidence="1">The sequence shown here is derived from an EMBL/GenBank/DDBJ whole genome shotgun (WGS) entry which is preliminary data.</text>
</comment>
<gene>
    <name evidence="1" type="ORF">LEP1GSC195_1808</name>
</gene>
<keyword evidence="2" id="KW-1185">Reference proteome</keyword>
<evidence type="ECO:0000313" key="2">
    <source>
        <dbReference type="Proteomes" id="UP000013984"/>
    </source>
</evidence>
<dbReference type="Proteomes" id="UP000013984">
    <property type="component" value="Unassembled WGS sequence"/>
</dbReference>
<dbReference type="EMBL" id="AOGZ02000014">
    <property type="protein sequence ID" value="EOQ95618.1"/>
    <property type="molecule type" value="Genomic_DNA"/>
</dbReference>